<reference evidence="1" key="2">
    <citation type="submission" date="2022-01" db="EMBL/GenBank/DDBJ databases">
        <authorList>
            <person name="Yamashiro T."/>
            <person name="Shiraishi A."/>
            <person name="Satake H."/>
            <person name="Nakayama K."/>
        </authorList>
    </citation>
    <scope>NUCLEOTIDE SEQUENCE</scope>
</reference>
<proteinExistence type="predicted"/>
<dbReference type="Proteomes" id="UP001151760">
    <property type="component" value="Unassembled WGS sequence"/>
</dbReference>
<organism evidence="1 2">
    <name type="scientific">Tanacetum coccineum</name>
    <dbReference type="NCBI Taxonomy" id="301880"/>
    <lineage>
        <taxon>Eukaryota</taxon>
        <taxon>Viridiplantae</taxon>
        <taxon>Streptophyta</taxon>
        <taxon>Embryophyta</taxon>
        <taxon>Tracheophyta</taxon>
        <taxon>Spermatophyta</taxon>
        <taxon>Magnoliopsida</taxon>
        <taxon>eudicotyledons</taxon>
        <taxon>Gunneridae</taxon>
        <taxon>Pentapetalae</taxon>
        <taxon>asterids</taxon>
        <taxon>campanulids</taxon>
        <taxon>Asterales</taxon>
        <taxon>Asteraceae</taxon>
        <taxon>Asteroideae</taxon>
        <taxon>Anthemideae</taxon>
        <taxon>Anthemidinae</taxon>
        <taxon>Tanacetum</taxon>
    </lineage>
</organism>
<evidence type="ECO:0000313" key="2">
    <source>
        <dbReference type="Proteomes" id="UP001151760"/>
    </source>
</evidence>
<accession>A0ABQ4YLZ8</accession>
<evidence type="ECO:0000313" key="1">
    <source>
        <dbReference type="EMBL" id="GJS78557.1"/>
    </source>
</evidence>
<keyword evidence="2" id="KW-1185">Reference proteome</keyword>
<comment type="caution">
    <text evidence="1">The sequence shown here is derived from an EMBL/GenBank/DDBJ whole genome shotgun (WGS) entry which is preliminary data.</text>
</comment>
<protein>
    <submittedName>
        <fullName evidence="1">Uncharacterized protein</fullName>
    </submittedName>
</protein>
<sequence>MDLFFKNTLAQELREWGLDSASSSVHDKLGQSERDRFSIQNKDEINAAPRSANALHVVIPVNSHGIRNRPGSPSFFGNLLRMTAEQFSFKGVLANSLNFSLFPIKNWSNNRGTLGLDLDYGVELETTGGVSQNTASLALSCSVHIFQNLFVDTPCVLRSRYFLDENVLIICMRILKLEGGKPEVEFDLRTEVDNQN</sequence>
<gene>
    <name evidence="1" type="ORF">Tco_0728438</name>
</gene>
<name>A0ABQ4YLZ8_9ASTR</name>
<dbReference type="EMBL" id="BQNB010010533">
    <property type="protein sequence ID" value="GJS78557.1"/>
    <property type="molecule type" value="Genomic_DNA"/>
</dbReference>
<reference evidence="1" key="1">
    <citation type="journal article" date="2022" name="Int. J. Mol. Sci.">
        <title>Draft Genome of Tanacetum Coccineum: Genomic Comparison of Closely Related Tanacetum-Family Plants.</title>
        <authorList>
            <person name="Yamashiro T."/>
            <person name="Shiraishi A."/>
            <person name="Nakayama K."/>
            <person name="Satake H."/>
        </authorList>
    </citation>
    <scope>NUCLEOTIDE SEQUENCE</scope>
</reference>